<reference evidence="5 6" key="1">
    <citation type="submission" date="2023-07" db="EMBL/GenBank/DDBJ databases">
        <title>Sorghum-associated microbial communities from plants grown in Nebraska, USA.</title>
        <authorList>
            <person name="Schachtman D."/>
        </authorList>
    </citation>
    <scope>NUCLEOTIDE SEQUENCE [LARGE SCALE GENOMIC DNA]</scope>
    <source>
        <strain evidence="5 6">CC482</strain>
    </source>
</reference>
<keyword evidence="3" id="KW-0548">Nucleotidyltransferase</keyword>
<sequence>MDQLLQQAEAVLIAHKQEHVVSVIRRLDAPEREALCRQVLGADLDRLKGIMDQQRNISIQETHTIAPIGYLEWDRFGEEERDRYKELGWQKLQDGKVAALVVAGGQGSRLGHDGPKGTIDIGLPSGKSLFELQADRLASLSREAGAFIPWYIMTSPDNDAETRAFFQKAEFFGYPEQDCFFFQQHTMPAVDLNGKLLFASESELSFAPSGNGECFSSLRSTGAIEDMKRRGVEWVFYYNVDNALIQIADPGFVGVAADGHYPIATKVIERSNPDEKIGILCTKDGKPTVVEYTEIPQAMLEAREPDGTLTYHLGNISIHLFRLDFIDQHADNDLPYHLAMKKIDYVDDEGRQVTPAEPNAYKLERFIFDFFPLSEGMTVLKASREGEFAPVKNREGEDSPASARELVMRAEAAEVQRAAGNEPAFTFVNGPYLQWPTEQGMTMMWETSLPAIGKLEIYAADRIHSGERGNYALHEQPLLTVQSEGDARVRIQRLTVDGLEPETTYFYKAYADNGDGKKVEAGPYPFRTATRRGVPCSFVVTSETGGYSYFDQSGGGINKALFEGMRKYRPDFALFVGDMVDDGRRQEDWHTYLFAPGKELLTTTPFYSCLGNHEYNGSWYYDYSAYPSPGNYYSFDYGDAHFIALDSTDFIKDEHYPNGDGSIGPGHPQYDFLVRDLQEAAEAMDIKWRIVYIHYSPYVSGGYEVEALRQLVPVMEQYGVDVVFSSHTIVYERSHPLRGGKLDAGNGIVYVVAGGAGAMPSWQLPKREWHTSQSLAVPHFVQVTVAGNCLDLRAIDMEGRLFDSLKIRKSRDGSKQFM</sequence>
<organism evidence="5 6">
    <name type="scientific">Paenibacillus harenae</name>
    <dbReference type="NCBI Taxonomy" id="306543"/>
    <lineage>
        <taxon>Bacteria</taxon>
        <taxon>Bacillati</taxon>
        <taxon>Bacillota</taxon>
        <taxon>Bacilli</taxon>
        <taxon>Bacillales</taxon>
        <taxon>Paenibacillaceae</taxon>
        <taxon>Paenibacillus</taxon>
    </lineage>
</organism>
<evidence type="ECO:0000313" key="6">
    <source>
        <dbReference type="Proteomes" id="UP001229346"/>
    </source>
</evidence>
<dbReference type="Pfam" id="PF00149">
    <property type="entry name" value="Metallophos"/>
    <property type="match status" value="1"/>
</dbReference>
<keyword evidence="6" id="KW-1185">Reference proteome</keyword>
<evidence type="ECO:0000256" key="2">
    <source>
        <dbReference type="ARBA" id="ARBA00022679"/>
    </source>
</evidence>
<dbReference type="Gene3D" id="3.60.21.10">
    <property type="match status" value="1"/>
</dbReference>
<dbReference type="PANTHER" id="PTHR11952">
    <property type="entry name" value="UDP- GLUCOSE PYROPHOSPHORYLASE"/>
    <property type="match status" value="1"/>
</dbReference>
<accession>A0ABT9TYP0</accession>
<dbReference type="Pfam" id="PF01704">
    <property type="entry name" value="UDPGP"/>
    <property type="match status" value="1"/>
</dbReference>
<dbReference type="RefSeq" id="WP_307203347.1">
    <property type="nucleotide sequence ID" value="NZ_JAUSSU010000003.1"/>
</dbReference>
<name>A0ABT9TYP0_PAEHA</name>
<evidence type="ECO:0000256" key="3">
    <source>
        <dbReference type="ARBA" id="ARBA00022695"/>
    </source>
</evidence>
<dbReference type="SUPFAM" id="SSF53448">
    <property type="entry name" value="Nucleotide-diphospho-sugar transferases"/>
    <property type="match status" value="1"/>
</dbReference>
<dbReference type="CDD" id="cd04193">
    <property type="entry name" value="UDPGlcNAc_PPase"/>
    <property type="match status" value="1"/>
</dbReference>
<protein>
    <submittedName>
        <fullName evidence="5">UDP-N-acetylglucosamine pyrophosphorylase</fullName>
    </submittedName>
</protein>
<evidence type="ECO:0000256" key="1">
    <source>
        <dbReference type="ARBA" id="ARBA00010401"/>
    </source>
</evidence>
<comment type="caution">
    <text evidence="5">The sequence shown here is derived from an EMBL/GenBank/DDBJ whole genome shotgun (WGS) entry which is preliminary data.</text>
</comment>
<dbReference type="InterPro" id="IPR039741">
    <property type="entry name" value="UDP-sugar_pyrophosphorylase"/>
</dbReference>
<comment type="similarity">
    <text evidence="1">Belongs to the UDPGP type 1 family.</text>
</comment>
<dbReference type="EMBL" id="JAUSSU010000003">
    <property type="protein sequence ID" value="MDQ0112477.1"/>
    <property type="molecule type" value="Genomic_DNA"/>
</dbReference>
<keyword evidence="2" id="KW-0808">Transferase</keyword>
<dbReference type="InterPro" id="IPR004843">
    <property type="entry name" value="Calcineurin-like_PHP"/>
</dbReference>
<dbReference type="InterPro" id="IPR002618">
    <property type="entry name" value="UDPGP_fam"/>
</dbReference>
<gene>
    <name evidence="5" type="ORF">J2T15_001912</name>
</gene>
<dbReference type="PANTHER" id="PTHR11952:SF2">
    <property type="entry name" value="LD24639P"/>
    <property type="match status" value="1"/>
</dbReference>
<evidence type="ECO:0000313" key="5">
    <source>
        <dbReference type="EMBL" id="MDQ0112477.1"/>
    </source>
</evidence>
<feature type="domain" description="Calcineurin-like phosphoesterase" evidence="4">
    <location>
        <begin position="560"/>
        <end position="730"/>
    </location>
</feature>
<dbReference type="Gene3D" id="3.90.550.10">
    <property type="entry name" value="Spore Coat Polysaccharide Biosynthesis Protein SpsA, Chain A"/>
    <property type="match status" value="1"/>
</dbReference>
<dbReference type="SUPFAM" id="SSF56300">
    <property type="entry name" value="Metallo-dependent phosphatases"/>
    <property type="match status" value="1"/>
</dbReference>
<dbReference type="Proteomes" id="UP001229346">
    <property type="component" value="Unassembled WGS sequence"/>
</dbReference>
<dbReference type="InterPro" id="IPR029052">
    <property type="entry name" value="Metallo-depent_PP-like"/>
</dbReference>
<proteinExistence type="inferred from homology"/>
<dbReference type="InterPro" id="IPR029044">
    <property type="entry name" value="Nucleotide-diphossugar_trans"/>
</dbReference>
<evidence type="ECO:0000259" key="4">
    <source>
        <dbReference type="Pfam" id="PF00149"/>
    </source>
</evidence>